<proteinExistence type="predicted"/>
<dbReference type="PANTHER" id="PTHR28266">
    <property type="entry name" value="54S RIBOSOMAL PROTEIN L20, MITOCHONDRIAL"/>
    <property type="match status" value="1"/>
</dbReference>
<keyword evidence="2" id="KW-1185">Reference proteome</keyword>
<dbReference type="OrthoDB" id="6021263at2759"/>
<dbReference type="Pfam" id="PF12824">
    <property type="entry name" value="MRP-L20"/>
    <property type="match status" value="1"/>
</dbReference>
<dbReference type="AlphaFoldDB" id="A0A6C1ED22"/>
<accession>A0A6C1ED22</accession>
<protein>
    <submittedName>
        <fullName evidence="1">54S ribosomal protein L20 mitochondrial</fullName>
    </submittedName>
</protein>
<keyword evidence="1" id="KW-0687">Ribonucleoprotein</keyword>
<dbReference type="InterPro" id="IPR024388">
    <property type="entry name" value="Ribosomal_mL58"/>
</dbReference>
<gene>
    <name evidence="1" type="primary">MRPL20_2</name>
    <name evidence="1" type="ORF">GRS66_009157</name>
</gene>
<keyword evidence="1" id="KW-0689">Ribosomal protein</keyword>
<reference evidence="1 2" key="1">
    <citation type="journal article" date="2019" name="BMC Genomics">
        <title>Chromosome level assembly and comparative genome analysis confirm lager-brewing yeasts originated from a single hybridization.</title>
        <authorList>
            <person name="Salazar A.N."/>
            <person name="Gorter de Vries A.R."/>
            <person name="van den Broek M."/>
            <person name="Brouwers N."/>
            <person name="de la Torre Cortes P."/>
            <person name="Kuijpers N.G.A."/>
            <person name="Daran J.G."/>
            <person name="Abeel T."/>
        </authorList>
    </citation>
    <scope>NUCLEOTIDE SEQUENCE [LARGE SCALE GENOMIC DNA]</scope>
    <source>
        <strain evidence="1 2">CBS 1483</strain>
    </source>
</reference>
<dbReference type="PANTHER" id="PTHR28266:SF1">
    <property type="entry name" value="LARGE RIBOSOMAL SUBUNIT PROTEIN ML58"/>
    <property type="match status" value="1"/>
</dbReference>
<sequence length="195" mass="22333">MISRTVCRRSFSTSVSIGKQFGFPQTQVTSIYNKTKSASNYKGYLKQKDAPGMHYQPSESIATGSINSETVPRSFMATNDPRKEFDMPAQVVQATHSPNVLVSKSTVNGKTYHLGPQEVEKIQRLRQENPQKYTRKVLAAKYGVSPLFVSLISKPNGQRAQEMEGRLQEIKSRWKDKRFVAREDRKRRKLLWYQA</sequence>
<organism evidence="1 2">
    <name type="scientific">Saccharomyces pastorianus</name>
    <name type="common">Lager yeast</name>
    <name type="synonym">Saccharomyces cerevisiae x Saccharomyces eubayanus</name>
    <dbReference type="NCBI Taxonomy" id="27292"/>
    <lineage>
        <taxon>Eukaryota</taxon>
        <taxon>Fungi</taxon>
        <taxon>Dikarya</taxon>
        <taxon>Ascomycota</taxon>
        <taxon>Saccharomycotina</taxon>
        <taxon>Saccharomycetes</taxon>
        <taxon>Saccharomycetales</taxon>
        <taxon>Saccharomycetaceae</taxon>
        <taxon>Saccharomyces</taxon>
    </lineage>
</organism>
<evidence type="ECO:0000313" key="1">
    <source>
        <dbReference type="EMBL" id="QID86524.1"/>
    </source>
</evidence>
<name>A0A6C1ED22_SACPS</name>
<dbReference type="GO" id="GO:0003735">
    <property type="term" value="F:structural constituent of ribosome"/>
    <property type="evidence" value="ECO:0007669"/>
    <property type="project" value="TreeGrafter"/>
</dbReference>
<evidence type="ECO:0000313" key="2">
    <source>
        <dbReference type="Proteomes" id="UP000501346"/>
    </source>
</evidence>
<dbReference type="GO" id="GO:0005762">
    <property type="term" value="C:mitochondrial large ribosomal subunit"/>
    <property type="evidence" value="ECO:0007669"/>
    <property type="project" value="TreeGrafter"/>
</dbReference>
<dbReference type="Proteomes" id="UP000501346">
    <property type="component" value="Chromosome SeXI"/>
</dbReference>
<dbReference type="EMBL" id="CP049008">
    <property type="protein sequence ID" value="QID86524.1"/>
    <property type="molecule type" value="Genomic_DNA"/>
</dbReference>